<keyword evidence="11" id="KW-1185">Reference proteome</keyword>
<dbReference type="GO" id="GO:0016787">
    <property type="term" value="F:hydrolase activity"/>
    <property type="evidence" value="ECO:0007669"/>
    <property type="project" value="UniProtKB-KW"/>
</dbReference>
<dbReference type="GO" id="GO:0004540">
    <property type="term" value="F:RNA nuclease activity"/>
    <property type="evidence" value="ECO:0007669"/>
    <property type="project" value="InterPro"/>
</dbReference>
<reference evidence="10 11" key="1">
    <citation type="submission" date="2014-03" db="EMBL/GenBank/DDBJ databases">
        <title>Genome of Haematobacter massiliensis CCUG 47968.</title>
        <authorList>
            <person name="Wang D."/>
            <person name="Wang G."/>
        </authorList>
    </citation>
    <scope>NUCLEOTIDE SEQUENCE [LARGE SCALE GENOMIC DNA]</scope>
    <source>
        <strain evidence="10 11">CCUG 47968</strain>
    </source>
</reference>
<dbReference type="EC" id="3.1.-.-" evidence="8"/>
<dbReference type="SUPFAM" id="SSF88723">
    <property type="entry name" value="PIN domain-like"/>
    <property type="match status" value="1"/>
</dbReference>
<name>A0A086XT92_9RHOB</name>
<dbReference type="GO" id="GO:0090729">
    <property type="term" value="F:toxin activity"/>
    <property type="evidence" value="ECO:0007669"/>
    <property type="project" value="UniProtKB-KW"/>
</dbReference>
<comment type="similarity">
    <text evidence="7 8">Belongs to the PINc/VapC protein family.</text>
</comment>
<dbReference type="Pfam" id="PF01850">
    <property type="entry name" value="PIN"/>
    <property type="match status" value="1"/>
</dbReference>
<feature type="binding site" evidence="8">
    <location>
        <position position="6"/>
    </location>
    <ligand>
        <name>Mg(2+)</name>
        <dbReference type="ChEBI" id="CHEBI:18420"/>
    </ligand>
</feature>
<comment type="function">
    <text evidence="8">Toxic component of a toxin-antitoxin (TA) system. An RNase.</text>
</comment>
<accession>A0A086XT92</accession>
<keyword evidence="5 8" id="KW-0378">Hydrolase</keyword>
<comment type="caution">
    <text evidence="10">The sequence shown here is derived from an EMBL/GenBank/DDBJ whole genome shotgun (WGS) entry which is preliminary data.</text>
</comment>
<keyword evidence="6 8" id="KW-0460">Magnesium</keyword>
<dbReference type="AlphaFoldDB" id="A0A086XT92"/>
<organism evidence="10 11">
    <name type="scientific">Haematobacter massiliensis</name>
    <dbReference type="NCBI Taxonomy" id="195105"/>
    <lineage>
        <taxon>Bacteria</taxon>
        <taxon>Pseudomonadati</taxon>
        <taxon>Pseudomonadota</taxon>
        <taxon>Alphaproteobacteria</taxon>
        <taxon>Rhodobacterales</taxon>
        <taxon>Paracoccaceae</taxon>
        <taxon>Haematobacter</taxon>
    </lineage>
</organism>
<dbReference type="InterPro" id="IPR050556">
    <property type="entry name" value="Type_II_TA_system_RNase"/>
</dbReference>
<dbReference type="EMBL" id="JGYG01000028">
    <property type="protein sequence ID" value="KFI25242.1"/>
    <property type="molecule type" value="Genomic_DNA"/>
</dbReference>
<keyword evidence="2 8" id="KW-1277">Toxin-antitoxin system</keyword>
<evidence type="ECO:0000313" key="10">
    <source>
        <dbReference type="EMBL" id="KFI25242.1"/>
    </source>
</evidence>
<dbReference type="eggNOG" id="COG1487">
    <property type="taxonomic scope" value="Bacteria"/>
</dbReference>
<dbReference type="InterPro" id="IPR022907">
    <property type="entry name" value="VapC_family"/>
</dbReference>
<feature type="binding site" evidence="8">
    <location>
        <position position="105"/>
    </location>
    <ligand>
        <name>Mg(2+)</name>
        <dbReference type="ChEBI" id="CHEBI:18420"/>
    </ligand>
</feature>
<dbReference type="OrthoDB" id="9804823at2"/>
<sequence length="141" mass="15455">MMFLLDTNVISELRKAGDGRADANVTAWLSGQDAAALFISAITVMELDIGVRRIERRDAAQGALLRAWFAERVLPEFQERVLPVDTSVALRCAGLHVPDPRSERDALIAATGLVHGFTVVTRNTGDFKDTGVILLNPWVRV</sequence>
<dbReference type="PANTHER" id="PTHR33653">
    <property type="entry name" value="RIBONUCLEASE VAPC2"/>
    <property type="match status" value="1"/>
</dbReference>
<dbReference type="InterPro" id="IPR002716">
    <property type="entry name" value="PIN_dom"/>
</dbReference>
<dbReference type="PANTHER" id="PTHR33653:SF1">
    <property type="entry name" value="RIBONUCLEASE VAPC2"/>
    <property type="match status" value="1"/>
</dbReference>
<evidence type="ECO:0000313" key="11">
    <source>
        <dbReference type="Proteomes" id="UP000028826"/>
    </source>
</evidence>
<dbReference type="HAMAP" id="MF_00265">
    <property type="entry name" value="VapC_Nob1"/>
    <property type="match status" value="1"/>
</dbReference>
<evidence type="ECO:0000256" key="8">
    <source>
        <dbReference type="HAMAP-Rule" id="MF_00265"/>
    </source>
</evidence>
<gene>
    <name evidence="8" type="primary">vapC</name>
    <name evidence="10" type="ORF">CN97_11165</name>
</gene>
<feature type="domain" description="PIN" evidence="9">
    <location>
        <begin position="4"/>
        <end position="130"/>
    </location>
</feature>
<evidence type="ECO:0000256" key="6">
    <source>
        <dbReference type="ARBA" id="ARBA00022842"/>
    </source>
</evidence>
<dbReference type="CDD" id="cd18746">
    <property type="entry name" value="PIN_VapC4-5_FitB-like"/>
    <property type="match status" value="1"/>
</dbReference>
<keyword evidence="4 8" id="KW-0479">Metal-binding</keyword>
<dbReference type="STRING" id="195105.CN97_11165"/>
<keyword evidence="8" id="KW-0800">Toxin</keyword>
<evidence type="ECO:0000256" key="1">
    <source>
        <dbReference type="ARBA" id="ARBA00001946"/>
    </source>
</evidence>
<evidence type="ECO:0000256" key="7">
    <source>
        <dbReference type="ARBA" id="ARBA00038093"/>
    </source>
</evidence>
<evidence type="ECO:0000256" key="4">
    <source>
        <dbReference type="ARBA" id="ARBA00022723"/>
    </source>
</evidence>
<proteinExistence type="inferred from homology"/>
<protein>
    <recommendedName>
        <fullName evidence="8">Ribonuclease VapC</fullName>
        <shortName evidence="8">RNase VapC</shortName>
        <ecNumber evidence="8">3.1.-.-</ecNumber>
    </recommendedName>
    <alternativeName>
        <fullName evidence="8">Toxin VapC</fullName>
    </alternativeName>
</protein>
<evidence type="ECO:0000256" key="5">
    <source>
        <dbReference type="ARBA" id="ARBA00022801"/>
    </source>
</evidence>
<dbReference type="Proteomes" id="UP000028826">
    <property type="component" value="Unassembled WGS sequence"/>
</dbReference>
<evidence type="ECO:0000256" key="3">
    <source>
        <dbReference type="ARBA" id="ARBA00022722"/>
    </source>
</evidence>
<evidence type="ECO:0000259" key="9">
    <source>
        <dbReference type="Pfam" id="PF01850"/>
    </source>
</evidence>
<dbReference type="InterPro" id="IPR029060">
    <property type="entry name" value="PIN-like_dom_sf"/>
</dbReference>
<evidence type="ECO:0000256" key="2">
    <source>
        <dbReference type="ARBA" id="ARBA00022649"/>
    </source>
</evidence>
<dbReference type="Gene3D" id="3.40.50.1010">
    <property type="entry name" value="5'-nuclease"/>
    <property type="match status" value="1"/>
</dbReference>
<comment type="cofactor">
    <cofactor evidence="1 8">
        <name>Mg(2+)</name>
        <dbReference type="ChEBI" id="CHEBI:18420"/>
    </cofactor>
</comment>
<dbReference type="GO" id="GO:0000287">
    <property type="term" value="F:magnesium ion binding"/>
    <property type="evidence" value="ECO:0007669"/>
    <property type="project" value="UniProtKB-UniRule"/>
</dbReference>
<keyword evidence="3 8" id="KW-0540">Nuclease</keyword>